<dbReference type="SUPFAM" id="SSF55729">
    <property type="entry name" value="Acyl-CoA N-acyltransferases (Nat)"/>
    <property type="match status" value="1"/>
</dbReference>
<name>A0AAP9U7Y0_KLEAE</name>
<accession>A0AAP9U7Y0</accession>
<protein>
    <submittedName>
        <fullName evidence="1">Uncharacterized protein</fullName>
    </submittedName>
</protein>
<keyword evidence="1" id="KW-0614">Plasmid</keyword>
<evidence type="ECO:0000313" key="2">
    <source>
        <dbReference type="Proteomes" id="UP000514462"/>
    </source>
</evidence>
<dbReference type="AlphaFoldDB" id="A0AAP9U7Y0"/>
<reference evidence="2" key="1">
    <citation type="submission" date="2020-06" db="EMBL/GenBank/DDBJ databases">
        <title>REHAB project genomes.</title>
        <authorList>
            <person name="Shaw L.P."/>
        </authorList>
    </citation>
    <scope>NUCLEOTIDE SEQUENCE [LARGE SCALE GENOMIC DNA]</scope>
    <source>
        <strain evidence="2">RHBSTW-00938</strain>
        <plasmid evidence="2">prhbstw-00938_2</plasmid>
    </source>
</reference>
<dbReference type="EMBL" id="CP055905">
    <property type="protein sequence ID" value="QMR43024.1"/>
    <property type="molecule type" value="Genomic_DNA"/>
</dbReference>
<geneLocation type="plasmid" evidence="2">
    <name>prhbstw-00938_2</name>
</geneLocation>
<evidence type="ECO:0000313" key="1">
    <source>
        <dbReference type="EMBL" id="QMR43024.1"/>
    </source>
</evidence>
<sequence>MDYRAYFQRVGTLSIEKRARMAEIYFESYAGSDKQRFYVDLDNKDEVLLLEFEGQLVGFSTLQFIWHENALIAYSGDTIVMPEHWRQQILHGTWLTRMAMLQREYPGQKLYWLLLVKGIRTYKYLKIFARNFYPHWQNAQPELERLANSLAREKFGALYNPQTGIVECPESYGHLSTPLAAISPALQAKPEVEFFLRKNPHYARGHELVCLCDLALENLSERCKPFFVDPQVEFRDE</sequence>
<dbReference type="InterPro" id="IPR016181">
    <property type="entry name" value="Acyl_CoA_acyltransferase"/>
</dbReference>
<proteinExistence type="predicted"/>
<dbReference type="Proteomes" id="UP000514462">
    <property type="component" value="Plasmid pRHBSTW-00938_2"/>
</dbReference>
<dbReference type="RefSeq" id="WP_182015404.1">
    <property type="nucleotide sequence ID" value="NZ_CP055905.1"/>
</dbReference>
<gene>
    <name evidence="1" type="ORF">HV331_26425</name>
</gene>
<organism evidence="1 2">
    <name type="scientific">Klebsiella aerogenes</name>
    <name type="common">Enterobacter aerogenes</name>
    <dbReference type="NCBI Taxonomy" id="548"/>
    <lineage>
        <taxon>Bacteria</taxon>
        <taxon>Pseudomonadati</taxon>
        <taxon>Pseudomonadota</taxon>
        <taxon>Gammaproteobacteria</taxon>
        <taxon>Enterobacterales</taxon>
        <taxon>Enterobacteriaceae</taxon>
        <taxon>Klebsiella/Raoultella group</taxon>
        <taxon>Klebsiella</taxon>
    </lineage>
</organism>